<keyword evidence="1" id="KW-0175">Coiled coil</keyword>
<dbReference type="Proteomes" id="UP000266188">
    <property type="component" value="Unassembled WGS sequence"/>
</dbReference>
<dbReference type="EMBL" id="MVGC01000020">
    <property type="protein sequence ID" value="RJE26548.1"/>
    <property type="molecule type" value="Genomic_DNA"/>
</dbReference>
<gene>
    <name evidence="2" type="ORF">PHISCL_01161</name>
</gene>
<proteinExistence type="predicted"/>
<evidence type="ECO:0000313" key="2">
    <source>
        <dbReference type="EMBL" id="RJE26548.1"/>
    </source>
</evidence>
<accession>A0A3A2ZTQ3</accession>
<reference evidence="3" key="1">
    <citation type="submission" date="2017-02" db="EMBL/GenBank/DDBJ databases">
        <authorList>
            <person name="Tafer H."/>
            <person name="Lopandic K."/>
        </authorList>
    </citation>
    <scope>NUCLEOTIDE SEQUENCE [LARGE SCALE GENOMIC DNA]</scope>
    <source>
        <strain evidence="3">CBS 366.77</strain>
    </source>
</reference>
<organism evidence="2 3">
    <name type="scientific">Aspergillus sclerotialis</name>
    <dbReference type="NCBI Taxonomy" id="2070753"/>
    <lineage>
        <taxon>Eukaryota</taxon>
        <taxon>Fungi</taxon>
        <taxon>Dikarya</taxon>
        <taxon>Ascomycota</taxon>
        <taxon>Pezizomycotina</taxon>
        <taxon>Eurotiomycetes</taxon>
        <taxon>Eurotiomycetidae</taxon>
        <taxon>Eurotiales</taxon>
        <taxon>Aspergillaceae</taxon>
        <taxon>Aspergillus</taxon>
        <taxon>Aspergillus subgen. Polypaecilum</taxon>
    </lineage>
</organism>
<evidence type="ECO:0000256" key="1">
    <source>
        <dbReference type="SAM" id="Coils"/>
    </source>
</evidence>
<keyword evidence="3" id="KW-1185">Reference proteome</keyword>
<evidence type="ECO:0000313" key="3">
    <source>
        <dbReference type="Proteomes" id="UP000266188"/>
    </source>
</evidence>
<dbReference type="AlphaFoldDB" id="A0A3A2ZTQ3"/>
<sequence>MAPTTTTNPRLETYVSNMCSERLRGPQSNMDENPILAQLKEQEFYDAVPNQQSDFLTKRRSTRYASTGVASEQLPAYQETSNAEAYKDCGCAEETNKLRIFVNWTMGNPTYLLKIPGLHIRNPLHVPRDLSTGNKPPQKMSRKVKRAKKEAKKAQKEAVKAKKLALKAKKKAEKVESEAMSTRCLIQKARDTAGAASKDLGMAQEARVRTMRWATSVSNNAQGLRDDTRNALAEAELFYDRADFCDHSLV</sequence>
<name>A0A3A2ZTQ3_9EURO</name>
<feature type="coiled-coil region" evidence="1">
    <location>
        <begin position="144"/>
        <end position="178"/>
    </location>
</feature>
<protein>
    <submittedName>
        <fullName evidence="2">Uncharacterized protein</fullName>
    </submittedName>
</protein>
<comment type="caution">
    <text evidence="2">The sequence shown here is derived from an EMBL/GenBank/DDBJ whole genome shotgun (WGS) entry which is preliminary data.</text>
</comment>